<dbReference type="OrthoDB" id="9808910at2"/>
<dbReference type="InterPro" id="IPR031107">
    <property type="entry name" value="Small_HSP"/>
</dbReference>
<proteinExistence type="inferred from homology"/>
<comment type="similarity">
    <text evidence="1 2">Belongs to the small heat shock protein (HSP20) family.</text>
</comment>
<sequence>MRQNRLPSRTESSTTTPFFRSLHDEIDRVFDRFSSGLPMSARDLWGRAEDAVMPALDVAETEKEVVITAEVPGVAEQDLDVSITDDVLTIKGEKSSDHEEREENYHLVERRYGRFSRSVSLGFAPDDGKVQASFRDGVLTLKIAKPEGAVTKTRKVSIGKG</sequence>
<dbReference type="Proteomes" id="UP000244924">
    <property type="component" value="Unassembled WGS sequence"/>
</dbReference>
<evidence type="ECO:0000313" key="4">
    <source>
        <dbReference type="EMBL" id="SPH18803.1"/>
    </source>
</evidence>
<evidence type="ECO:0000313" key="5">
    <source>
        <dbReference type="Proteomes" id="UP000244924"/>
    </source>
</evidence>
<dbReference type="Gene3D" id="2.60.40.790">
    <property type="match status" value="1"/>
</dbReference>
<dbReference type="Pfam" id="PF00011">
    <property type="entry name" value="HSP20"/>
    <property type="match status" value="1"/>
</dbReference>
<dbReference type="RefSeq" id="WP_108853201.1">
    <property type="nucleotide sequence ID" value="NZ_OMOQ01000001.1"/>
</dbReference>
<evidence type="ECO:0000256" key="2">
    <source>
        <dbReference type="RuleBase" id="RU003616"/>
    </source>
</evidence>
<evidence type="ECO:0000256" key="1">
    <source>
        <dbReference type="PROSITE-ProRule" id="PRU00285"/>
    </source>
</evidence>
<dbReference type="PANTHER" id="PTHR11527">
    <property type="entry name" value="HEAT-SHOCK PROTEIN 20 FAMILY MEMBER"/>
    <property type="match status" value="1"/>
</dbReference>
<accession>A0A2R8B8M9</accession>
<gene>
    <name evidence="4" type="primary">hspA_5</name>
    <name evidence="4" type="ORF">DEA8626_02348</name>
</gene>
<reference evidence="4 5" key="1">
    <citation type="submission" date="2018-03" db="EMBL/GenBank/DDBJ databases">
        <authorList>
            <person name="Keele B.F."/>
        </authorList>
    </citation>
    <scope>NUCLEOTIDE SEQUENCE [LARGE SCALE GENOMIC DNA]</scope>
    <source>
        <strain evidence="4 5">CECT 8626</strain>
    </source>
</reference>
<feature type="domain" description="SHSP" evidence="3">
    <location>
        <begin position="47"/>
        <end position="161"/>
    </location>
</feature>
<name>A0A2R8B8M9_9RHOB</name>
<dbReference type="AlphaFoldDB" id="A0A2R8B8M9"/>
<dbReference type="SUPFAM" id="SSF49764">
    <property type="entry name" value="HSP20-like chaperones"/>
    <property type="match status" value="1"/>
</dbReference>
<evidence type="ECO:0000259" key="3">
    <source>
        <dbReference type="PROSITE" id="PS01031"/>
    </source>
</evidence>
<dbReference type="EMBL" id="OMOQ01000001">
    <property type="protein sequence ID" value="SPH18803.1"/>
    <property type="molecule type" value="Genomic_DNA"/>
</dbReference>
<protein>
    <submittedName>
        <fullName evidence="4">Spore protein SP21</fullName>
    </submittedName>
</protein>
<dbReference type="InterPro" id="IPR008978">
    <property type="entry name" value="HSP20-like_chaperone"/>
</dbReference>
<dbReference type="PROSITE" id="PS01031">
    <property type="entry name" value="SHSP"/>
    <property type="match status" value="1"/>
</dbReference>
<organism evidence="4 5">
    <name type="scientific">Albidovulum aquaemixtae</name>
    <dbReference type="NCBI Taxonomy" id="1542388"/>
    <lineage>
        <taxon>Bacteria</taxon>
        <taxon>Pseudomonadati</taxon>
        <taxon>Pseudomonadota</taxon>
        <taxon>Alphaproteobacteria</taxon>
        <taxon>Rhodobacterales</taxon>
        <taxon>Paracoccaceae</taxon>
        <taxon>Albidovulum</taxon>
    </lineage>
</organism>
<keyword evidence="5" id="KW-1185">Reference proteome</keyword>
<dbReference type="CDD" id="cd06464">
    <property type="entry name" value="ACD_sHsps-like"/>
    <property type="match status" value="1"/>
</dbReference>
<dbReference type="InterPro" id="IPR002068">
    <property type="entry name" value="A-crystallin/Hsp20_dom"/>
</dbReference>